<organism evidence="1 2">
    <name type="scientific">Vibrio celticus</name>
    <dbReference type="NCBI Taxonomy" id="446372"/>
    <lineage>
        <taxon>Bacteria</taxon>
        <taxon>Pseudomonadati</taxon>
        <taxon>Pseudomonadota</taxon>
        <taxon>Gammaproteobacteria</taxon>
        <taxon>Vibrionales</taxon>
        <taxon>Vibrionaceae</taxon>
        <taxon>Vibrio</taxon>
    </lineage>
</organism>
<reference evidence="2" key="1">
    <citation type="submission" date="2016-06" db="EMBL/GenBank/DDBJ databases">
        <authorList>
            <person name="Rodrigo-Torres L."/>
            <person name="Arahal D.R."/>
        </authorList>
    </citation>
    <scope>NUCLEOTIDE SEQUENCE [LARGE SCALE GENOMIC DNA]</scope>
    <source>
        <strain evidence="2">CECT 7224</strain>
    </source>
</reference>
<sequence length="45" mass="5159">MRRGAIIISKLFMHAQYILIVALGEVELLFSHGDREFVVSTPFRP</sequence>
<evidence type="ECO:0000313" key="2">
    <source>
        <dbReference type="Proteomes" id="UP000092819"/>
    </source>
</evidence>
<accession>A0A1C3JD38</accession>
<name>A0A1C3JD38_9VIBR</name>
<protein>
    <submittedName>
        <fullName evidence="1">Uncharacterized protein</fullName>
    </submittedName>
</protein>
<evidence type="ECO:0000313" key="1">
    <source>
        <dbReference type="EMBL" id="SBT13028.1"/>
    </source>
</evidence>
<dbReference type="AlphaFoldDB" id="A0A1C3JD38"/>
<proteinExistence type="predicted"/>
<gene>
    <name evidence="1" type="ORF">VCE7224_01772</name>
</gene>
<keyword evidence="2" id="KW-1185">Reference proteome</keyword>
<dbReference type="EMBL" id="FLQZ01000034">
    <property type="protein sequence ID" value="SBT13028.1"/>
    <property type="molecule type" value="Genomic_DNA"/>
</dbReference>
<dbReference type="Proteomes" id="UP000092819">
    <property type="component" value="Unassembled WGS sequence"/>
</dbReference>